<reference evidence="1" key="1">
    <citation type="journal article" date="2014" name="Front. Microbiol.">
        <title>High frequency of phylogenetically diverse reductive dehalogenase-homologous genes in deep subseafloor sedimentary metagenomes.</title>
        <authorList>
            <person name="Kawai M."/>
            <person name="Futagami T."/>
            <person name="Toyoda A."/>
            <person name="Takaki Y."/>
            <person name="Nishi S."/>
            <person name="Hori S."/>
            <person name="Arai W."/>
            <person name="Tsubouchi T."/>
            <person name="Morono Y."/>
            <person name="Uchiyama I."/>
            <person name="Ito T."/>
            <person name="Fujiyama A."/>
            <person name="Inagaki F."/>
            <person name="Takami H."/>
        </authorList>
    </citation>
    <scope>NUCLEOTIDE SEQUENCE</scope>
    <source>
        <strain evidence="1">Expedition CK06-06</strain>
    </source>
</reference>
<name>X1RXQ7_9ZZZZ</name>
<protein>
    <submittedName>
        <fullName evidence="1">Uncharacterized protein</fullName>
    </submittedName>
</protein>
<comment type="caution">
    <text evidence="1">The sequence shown here is derived from an EMBL/GenBank/DDBJ whole genome shotgun (WGS) entry which is preliminary data.</text>
</comment>
<proteinExistence type="predicted"/>
<dbReference type="EMBL" id="BARW01000154">
    <property type="protein sequence ID" value="GAI60317.1"/>
    <property type="molecule type" value="Genomic_DNA"/>
</dbReference>
<evidence type="ECO:0000313" key="1">
    <source>
        <dbReference type="EMBL" id="GAI60309.1"/>
    </source>
</evidence>
<organism evidence="1">
    <name type="scientific">marine sediment metagenome</name>
    <dbReference type="NCBI Taxonomy" id="412755"/>
    <lineage>
        <taxon>unclassified sequences</taxon>
        <taxon>metagenomes</taxon>
        <taxon>ecological metagenomes</taxon>
    </lineage>
</organism>
<dbReference type="EMBL" id="BARW01000154">
    <property type="protein sequence ID" value="GAI60309.1"/>
    <property type="molecule type" value="Genomic_DNA"/>
</dbReference>
<dbReference type="AlphaFoldDB" id="X1RXQ7"/>
<accession>X1RXQ7</accession>
<evidence type="ECO:0000313" key="2">
    <source>
        <dbReference type="EMBL" id="GAI60317.1"/>
    </source>
</evidence>
<sequence length="116" mass="13767">MTKKIQTVIEIDAKSKKLWALAGEKSKKHRYINFEDDVLQTVEIKDWNIRLYDTPWGKKPAVTCECGRLLKVESQRLMWELEPFVTQHVKLDIIRHDSKPNSQNTWYEVTVSHFTH</sequence>
<gene>
    <name evidence="1" type="ORF">S12H4_00928</name>
    <name evidence="2" type="ORF">S12H4_00932</name>
</gene>